<dbReference type="InterPro" id="IPR035595">
    <property type="entry name" value="UDP_glycos_trans_CS"/>
</dbReference>
<gene>
    <name evidence="4" type="primary">mgt</name>
    <name evidence="4" type="ORF">GCM10022255_103490</name>
</gene>
<dbReference type="InterPro" id="IPR010610">
    <property type="entry name" value="EryCIII-like_C"/>
</dbReference>
<evidence type="ECO:0000256" key="1">
    <source>
        <dbReference type="ARBA" id="ARBA00009995"/>
    </source>
</evidence>
<dbReference type="PANTHER" id="PTHR48050">
    <property type="entry name" value="STEROL 3-BETA-GLUCOSYLTRANSFERASE"/>
    <property type="match status" value="1"/>
</dbReference>
<organism evidence="4 5">
    <name type="scientific">Dactylosporangium darangshiense</name>
    <dbReference type="NCBI Taxonomy" id="579108"/>
    <lineage>
        <taxon>Bacteria</taxon>
        <taxon>Bacillati</taxon>
        <taxon>Actinomycetota</taxon>
        <taxon>Actinomycetes</taxon>
        <taxon>Micromonosporales</taxon>
        <taxon>Micromonosporaceae</taxon>
        <taxon>Dactylosporangium</taxon>
    </lineage>
</organism>
<dbReference type="InterPro" id="IPR050426">
    <property type="entry name" value="Glycosyltransferase_28"/>
</dbReference>
<dbReference type="PROSITE" id="PS00375">
    <property type="entry name" value="UDPGT"/>
    <property type="match status" value="1"/>
</dbReference>
<dbReference type="PANTHER" id="PTHR48050:SF13">
    <property type="entry name" value="STEROL 3-BETA-GLUCOSYLTRANSFERASE UGT80A2"/>
    <property type="match status" value="1"/>
</dbReference>
<comment type="similarity">
    <text evidence="1">Belongs to the UDP-glycosyltransferase family.</text>
</comment>
<evidence type="ECO:0000313" key="4">
    <source>
        <dbReference type="EMBL" id="GAA4262991.1"/>
    </source>
</evidence>
<reference evidence="5" key="1">
    <citation type="journal article" date="2019" name="Int. J. Syst. Evol. Microbiol.">
        <title>The Global Catalogue of Microorganisms (GCM) 10K type strain sequencing project: providing services to taxonomists for standard genome sequencing and annotation.</title>
        <authorList>
            <consortium name="The Broad Institute Genomics Platform"/>
            <consortium name="The Broad Institute Genome Sequencing Center for Infectious Disease"/>
            <person name="Wu L."/>
            <person name="Ma J."/>
        </authorList>
    </citation>
    <scope>NUCLEOTIDE SEQUENCE [LARGE SCALE GENOMIC DNA]</scope>
    <source>
        <strain evidence="5">JCM 17441</strain>
    </source>
</reference>
<dbReference type="CDD" id="cd03784">
    <property type="entry name" value="GT1_Gtf-like"/>
    <property type="match status" value="1"/>
</dbReference>
<dbReference type="SUPFAM" id="SSF53756">
    <property type="entry name" value="UDP-Glycosyltransferase/glycogen phosphorylase"/>
    <property type="match status" value="1"/>
</dbReference>
<dbReference type="EMBL" id="BAABAT010000059">
    <property type="protein sequence ID" value="GAA4262991.1"/>
    <property type="molecule type" value="Genomic_DNA"/>
</dbReference>
<keyword evidence="2" id="KW-0808">Transferase</keyword>
<keyword evidence="5" id="KW-1185">Reference proteome</keyword>
<dbReference type="Gene3D" id="3.40.50.2000">
    <property type="entry name" value="Glycogen Phosphorylase B"/>
    <property type="match status" value="2"/>
</dbReference>
<feature type="domain" description="Erythromycin biosynthesis protein CIII-like C-terminal" evidence="3">
    <location>
        <begin position="254"/>
        <end position="365"/>
    </location>
</feature>
<proteinExistence type="inferred from homology"/>
<protein>
    <submittedName>
        <fullName evidence="4">Macrolide-inactivating glycosyltransferase</fullName>
    </submittedName>
</protein>
<dbReference type="InterPro" id="IPR002213">
    <property type="entry name" value="UDP_glucos_trans"/>
</dbReference>
<evidence type="ECO:0000259" key="3">
    <source>
        <dbReference type="Pfam" id="PF06722"/>
    </source>
</evidence>
<dbReference type="NCBIfam" id="TIGR01426">
    <property type="entry name" value="MGT"/>
    <property type="match status" value="1"/>
</dbReference>
<evidence type="ECO:0000313" key="5">
    <source>
        <dbReference type="Proteomes" id="UP001500620"/>
    </source>
</evidence>
<dbReference type="InterPro" id="IPR006326">
    <property type="entry name" value="UDPGT_MGT-like"/>
</dbReference>
<dbReference type="Pfam" id="PF06722">
    <property type="entry name" value="EryCIII-like_C"/>
    <property type="match status" value="1"/>
</dbReference>
<name>A0ABP8DST8_9ACTN</name>
<accession>A0ABP8DST8</accession>
<evidence type="ECO:0000256" key="2">
    <source>
        <dbReference type="ARBA" id="ARBA00022679"/>
    </source>
</evidence>
<comment type="caution">
    <text evidence="4">The sequence shown here is derived from an EMBL/GenBank/DDBJ whole genome shotgun (WGS) entry which is preliminary data.</text>
</comment>
<dbReference type="Proteomes" id="UP001500620">
    <property type="component" value="Unassembled WGS sequence"/>
</dbReference>
<sequence length="376" mass="41390">MTLGLVRELVDRGHRVTYLSIPAFADEVAPTGADFVPYTSTLPVANGLPPRAANRLDMIEQFLTEQESLFPQLRSVFEKDRPDLLLCDRASDAVRILADDLGIPFLIFCTAVVPPQDQGERRTRQAAGVLDDPRGAELHQRLRAWLADNGQPDADPWFWLDEPERALALIPRCMQPASEAVNTNRYTFVGWCGDRPGPDDGWSRPDGVARVVFVSLGTVFTDRAGFYRDAIAAFADRRGWHLVLQIGRHVDEAALGPVQANVEVHRWVPQTSVLAACDVFVTHGGMGSSLEGIRSETPMIVVPQSLDQFSNARRLVDLAVARQLDTDRVTPRRLRATAKKLVGDRKVAGRLAEVSAQIRADGGPAYAADLVEKCLP</sequence>